<feature type="transmembrane region" description="Helical" evidence="1">
    <location>
        <begin position="42"/>
        <end position="62"/>
    </location>
</feature>
<dbReference type="AlphaFoldDB" id="A0A2T4A7W4"/>
<organism evidence="2 3">
    <name type="scientific">Trichoderma harzianum CBS 226.95</name>
    <dbReference type="NCBI Taxonomy" id="983964"/>
    <lineage>
        <taxon>Eukaryota</taxon>
        <taxon>Fungi</taxon>
        <taxon>Dikarya</taxon>
        <taxon>Ascomycota</taxon>
        <taxon>Pezizomycotina</taxon>
        <taxon>Sordariomycetes</taxon>
        <taxon>Hypocreomycetidae</taxon>
        <taxon>Hypocreales</taxon>
        <taxon>Hypocreaceae</taxon>
        <taxon>Trichoderma</taxon>
    </lineage>
</organism>
<keyword evidence="1" id="KW-1133">Transmembrane helix</keyword>
<accession>A0A2T4A7W4</accession>
<dbReference type="RefSeq" id="XP_024772842.1">
    <property type="nucleotide sequence ID" value="XM_024915333.1"/>
</dbReference>
<dbReference type="GeneID" id="36623900"/>
<name>A0A2T4A7W4_TRIHA</name>
<protein>
    <submittedName>
        <fullName evidence="2">Uncharacterized protein</fullName>
    </submittedName>
</protein>
<proteinExistence type="predicted"/>
<dbReference type="EMBL" id="KZ679682">
    <property type="protein sequence ID" value="PTB53165.1"/>
    <property type="molecule type" value="Genomic_DNA"/>
</dbReference>
<evidence type="ECO:0000313" key="2">
    <source>
        <dbReference type="EMBL" id="PTB53165.1"/>
    </source>
</evidence>
<keyword evidence="1" id="KW-0812">Transmembrane</keyword>
<keyword evidence="1" id="KW-0472">Membrane</keyword>
<keyword evidence="3" id="KW-1185">Reference proteome</keyword>
<dbReference type="Proteomes" id="UP000241690">
    <property type="component" value="Unassembled WGS sequence"/>
</dbReference>
<sequence>MRPHKGRPLLIVAKKSYRKNDRKYPTTTRKKKKRLDSIHPNLNPLLLLLIPPLQLLLILLGIRKQKLLTKEKKKVGVLCEVYFASSKARANARPSYFRSIRGISVCHEC</sequence>
<evidence type="ECO:0000256" key="1">
    <source>
        <dbReference type="SAM" id="Phobius"/>
    </source>
</evidence>
<gene>
    <name evidence="2" type="ORF">M431DRAFT_458577</name>
</gene>
<evidence type="ECO:0000313" key="3">
    <source>
        <dbReference type="Proteomes" id="UP000241690"/>
    </source>
</evidence>
<reference evidence="2 3" key="1">
    <citation type="submission" date="2016-07" db="EMBL/GenBank/DDBJ databases">
        <title>Multiple horizontal gene transfer events from other fungi enriched the ability of initially mycotrophic Trichoderma (Ascomycota) to feed on dead plant biomass.</title>
        <authorList>
            <consortium name="DOE Joint Genome Institute"/>
            <person name="Aerts A."/>
            <person name="Atanasova L."/>
            <person name="Chenthamara K."/>
            <person name="Zhang J."/>
            <person name="Grujic M."/>
            <person name="Henrissat B."/>
            <person name="Kuo A."/>
            <person name="Salamov A."/>
            <person name="Lipzen A."/>
            <person name="Labutti K."/>
            <person name="Barry K."/>
            <person name="Miao Y."/>
            <person name="Rahimi M.J."/>
            <person name="Shen Q."/>
            <person name="Grigoriev I.V."/>
            <person name="Kubicek C.P."/>
            <person name="Druzhinina I.S."/>
        </authorList>
    </citation>
    <scope>NUCLEOTIDE SEQUENCE [LARGE SCALE GENOMIC DNA]</scope>
    <source>
        <strain evidence="2 3">CBS 226.95</strain>
    </source>
</reference>